<evidence type="ECO:0000256" key="1">
    <source>
        <dbReference type="SAM" id="Coils"/>
    </source>
</evidence>
<keyword evidence="1" id="KW-0175">Coiled coil</keyword>
<dbReference type="EMBL" id="BSRA01000024">
    <property type="protein sequence ID" value="GLV14993.1"/>
    <property type="molecule type" value="Genomic_DNA"/>
</dbReference>
<accession>A0AA37X560</accession>
<dbReference type="Pfam" id="PF13411">
    <property type="entry name" value="MerR_1"/>
    <property type="match status" value="1"/>
</dbReference>
<dbReference type="InterPro" id="IPR000551">
    <property type="entry name" value="MerR-type_HTH_dom"/>
</dbReference>
<evidence type="ECO:0000313" key="4">
    <source>
        <dbReference type="Proteomes" id="UP001157137"/>
    </source>
</evidence>
<dbReference type="AlphaFoldDB" id="A0AA37X560"/>
<comment type="caution">
    <text evidence="3">The sequence shown here is derived from an EMBL/GenBank/DDBJ whole genome shotgun (WGS) entry which is preliminary data.</text>
</comment>
<dbReference type="Proteomes" id="UP001157137">
    <property type="component" value="Unassembled WGS sequence"/>
</dbReference>
<dbReference type="GO" id="GO:0006355">
    <property type="term" value="P:regulation of DNA-templated transcription"/>
    <property type="evidence" value="ECO:0007669"/>
    <property type="project" value="InterPro"/>
</dbReference>
<gene>
    <name evidence="3" type="ORF">Heshes_26790</name>
</gene>
<dbReference type="SUPFAM" id="SSF46955">
    <property type="entry name" value="Putative DNA-binding domain"/>
    <property type="match status" value="1"/>
</dbReference>
<dbReference type="RefSeq" id="WP_284228178.1">
    <property type="nucleotide sequence ID" value="NZ_BSRA01000024.1"/>
</dbReference>
<name>A0AA37X560_9BACL</name>
<dbReference type="Gene3D" id="1.10.1660.10">
    <property type="match status" value="1"/>
</dbReference>
<evidence type="ECO:0000259" key="2">
    <source>
        <dbReference type="Pfam" id="PF13411"/>
    </source>
</evidence>
<sequence length="194" mass="22135">MNGTDRRMLLRKKDLVEALGVAKSTVADWVGEFHVFIPTVKEGAVTLYKPEAIDVLNSIKKMREQNLPKQEIYALLQQQGFPVTVEEAAEDVQKALGKLDARKQLLDVMNQVGNALEKLADQEEAIEYIEKRQNTLSDHQKFLSEQQSAQDGRMTDLERTVQQLAAQLEAARTEIASTRAELEKRKKPWWKFGR</sequence>
<protein>
    <recommendedName>
        <fullName evidence="2">HTH merR-type domain-containing protein</fullName>
    </recommendedName>
</protein>
<dbReference type="GO" id="GO:0003677">
    <property type="term" value="F:DNA binding"/>
    <property type="evidence" value="ECO:0007669"/>
    <property type="project" value="InterPro"/>
</dbReference>
<evidence type="ECO:0000313" key="3">
    <source>
        <dbReference type="EMBL" id="GLV14993.1"/>
    </source>
</evidence>
<reference evidence="3" key="1">
    <citation type="submission" date="2023-02" db="EMBL/GenBank/DDBJ databases">
        <title>Proposal of a novel subspecies: Alicyclobacillus hesperidum subspecies aegle.</title>
        <authorList>
            <person name="Goto K."/>
            <person name="Fujii T."/>
            <person name="Yasui K."/>
            <person name="Mochida K."/>
            <person name="Kato-Tanaka Y."/>
            <person name="Morohoshi S."/>
            <person name="An S.Y."/>
            <person name="Kasai H."/>
            <person name="Yokota A."/>
        </authorList>
    </citation>
    <scope>NUCLEOTIDE SEQUENCE</scope>
    <source>
        <strain evidence="3">DSM 12766</strain>
    </source>
</reference>
<organism evidence="3 4">
    <name type="scientific">Alicyclobacillus hesperidum</name>
    <dbReference type="NCBI Taxonomy" id="89784"/>
    <lineage>
        <taxon>Bacteria</taxon>
        <taxon>Bacillati</taxon>
        <taxon>Bacillota</taxon>
        <taxon>Bacilli</taxon>
        <taxon>Bacillales</taxon>
        <taxon>Alicyclobacillaceae</taxon>
        <taxon>Alicyclobacillus</taxon>
    </lineage>
</organism>
<proteinExistence type="predicted"/>
<feature type="domain" description="HTH merR-type" evidence="2">
    <location>
        <begin position="13"/>
        <end position="78"/>
    </location>
</feature>
<dbReference type="InterPro" id="IPR009061">
    <property type="entry name" value="DNA-bd_dom_put_sf"/>
</dbReference>
<feature type="coiled-coil region" evidence="1">
    <location>
        <begin position="154"/>
        <end position="185"/>
    </location>
</feature>